<reference evidence="6 7" key="1">
    <citation type="journal article" date="2016" name="Nat. Commun.">
        <title>Thousands of microbial genomes shed light on interconnected biogeochemical processes in an aquifer system.</title>
        <authorList>
            <person name="Anantharaman K."/>
            <person name="Brown C.T."/>
            <person name="Hug L.A."/>
            <person name="Sharon I."/>
            <person name="Castelle C.J."/>
            <person name="Probst A.J."/>
            <person name="Thomas B.C."/>
            <person name="Singh A."/>
            <person name="Wilkins M.J."/>
            <person name="Karaoz U."/>
            <person name="Brodie E.L."/>
            <person name="Williams K.H."/>
            <person name="Hubbard S.S."/>
            <person name="Banfield J.F."/>
        </authorList>
    </citation>
    <scope>NUCLEOTIDE SEQUENCE [LARGE SCALE GENOMIC DNA]</scope>
</reference>
<evidence type="ECO:0000256" key="2">
    <source>
        <dbReference type="SAM" id="Phobius"/>
    </source>
</evidence>
<feature type="domain" description="LTD" evidence="5">
    <location>
        <begin position="285"/>
        <end position="434"/>
    </location>
</feature>
<accession>A0A1G2GBH8</accession>
<evidence type="ECO:0000256" key="1">
    <source>
        <dbReference type="SAM" id="MobiDB-lite"/>
    </source>
</evidence>
<dbReference type="InterPro" id="IPR013783">
    <property type="entry name" value="Ig-like_fold"/>
</dbReference>
<evidence type="ECO:0000313" key="6">
    <source>
        <dbReference type="EMBL" id="OGZ47231.1"/>
    </source>
</evidence>
<dbReference type="Proteomes" id="UP000176576">
    <property type="component" value="Unassembled WGS sequence"/>
</dbReference>
<dbReference type="InterPro" id="IPR022409">
    <property type="entry name" value="PKD/Chitinase_dom"/>
</dbReference>
<dbReference type="InterPro" id="IPR035986">
    <property type="entry name" value="PKD_dom_sf"/>
</dbReference>
<feature type="compositionally biased region" description="Polar residues" evidence="1">
    <location>
        <begin position="164"/>
        <end position="194"/>
    </location>
</feature>
<name>A0A1G2GBH8_9BACT</name>
<feature type="region of interest" description="Disordered" evidence="1">
    <location>
        <begin position="164"/>
        <end position="204"/>
    </location>
</feature>
<keyword evidence="2" id="KW-1133">Transmembrane helix</keyword>
<evidence type="ECO:0008006" key="8">
    <source>
        <dbReference type="Google" id="ProtNLM"/>
    </source>
</evidence>
<keyword evidence="3" id="KW-0732">Signal</keyword>
<gene>
    <name evidence="6" type="ORF">A3J54_01335</name>
</gene>
<dbReference type="STRING" id="1802117.A3J54_01335"/>
<proteinExistence type="predicted"/>
<protein>
    <recommendedName>
        <fullName evidence="8">PKD domain-containing protein</fullName>
    </recommendedName>
</protein>
<keyword evidence="2" id="KW-0812">Transmembrane</keyword>
<evidence type="ECO:0000259" key="5">
    <source>
        <dbReference type="PROSITE" id="PS51841"/>
    </source>
</evidence>
<comment type="caution">
    <text evidence="6">The sequence shown here is derived from an EMBL/GenBank/DDBJ whole genome shotgun (WGS) entry which is preliminary data.</text>
</comment>
<dbReference type="Gene3D" id="2.60.40.10">
    <property type="entry name" value="Immunoglobulins"/>
    <property type="match status" value="1"/>
</dbReference>
<evidence type="ECO:0000259" key="4">
    <source>
        <dbReference type="PROSITE" id="PS50093"/>
    </source>
</evidence>
<dbReference type="Pfam" id="PF18911">
    <property type="entry name" value="PKD_4"/>
    <property type="match status" value="1"/>
</dbReference>
<dbReference type="PROSITE" id="PS50093">
    <property type="entry name" value="PKD"/>
    <property type="match status" value="1"/>
</dbReference>
<organism evidence="6 7">
    <name type="scientific">Candidatus Ryanbacteria bacterium RIFCSPHIGHO2_02_FULL_45_13b</name>
    <dbReference type="NCBI Taxonomy" id="1802117"/>
    <lineage>
        <taxon>Bacteria</taxon>
        <taxon>Candidatus Ryaniibacteriota</taxon>
    </lineage>
</organism>
<dbReference type="SUPFAM" id="SSF74853">
    <property type="entry name" value="Lamin A/C globular tail domain"/>
    <property type="match status" value="2"/>
</dbReference>
<dbReference type="CDD" id="cd00146">
    <property type="entry name" value="PKD"/>
    <property type="match status" value="1"/>
</dbReference>
<dbReference type="AlphaFoldDB" id="A0A1G2GBH8"/>
<evidence type="ECO:0000313" key="7">
    <source>
        <dbReference type="Proteomes" id="UP000176576"/>
    </source>
</evidence>
<sequence>MGFLLPFLFLVLFMFPAFASGSVVINEIAWMGTAVSANDEWIELYNNGSENIDLVGWRLVSVDGQPDISFSDACTNTTITAGGYFLLERTDDETVPDILADCIYTGALGNTSEQLQLLNASGSAVDSVNATDGWPAGDNTTKETMQKNVSAWITAISTPKVVNISTGASDSSQNDSETDAGNTSSSNAINNTQAGGADEPYVQPENLPHIKASAGVDQFAAVGEQVQFRAHAWGLDNKALENARYVWNFGDGATYEGQNVGHEYMFPGTYIARVLVSSGKYSALDDMRVTVRENTIMISELMSGEDGWIEFQNTGGKAIHVGGWILETTSSRFIIPLGTTIAPQSFAVLSAATTHVVSDAKGDHVYLFYPNGTYASGFSYVFHVPQGKSISSNAGVSVFTKPTPGSPNALEHILTPDVTQQVISTPFVSHTPATQPSTKQSSPQIILEQKEPVAESDTVESDRDSILQSATLADAPALSKMNQEMVWFGGSLVLGGLAAVGVVLFRSRKHSPYS</sequence>
<dbReference type="InterPro" id="IPR036415">
    <property type="entry name" value="Lamin_tail_dom_sf"/>
</dbReference>
<feature type="domain" description="LTD" evidence="5">
    <location>
        <begin position="11"/>
        <end position="132"/>
    </location>
</feature>
<evidence type="ECO:0000256" key="3">
    <source>
        <dbReference type="SAM" id="SignalP"/>
    </source>
</evidence>
<dbReference type="SMART" id="SM00089">
    <property type="entry name" value="PKD"/>
    <property type="match status" value="1"/>
</dbReference>
<dbReference type="InterPro" id="IPR000601">
    <property type="entry name" value="PKD_dom"/>
</dbReference>
<feature type="transmembrane region" description="Helical" evidence="2">
    <location>
        <begin position="485"/>
        <end position="505"/>
    </location>
</feature>
<feature type="signal peptide" evidence="3">
    <location>
        <begin position="1"/>
        <end position="19"/>
    </location>
</feature>
<dbReference type="EMBL" id="MHNN01000003">
    <property type="protein sequence ID" value="OGZ47231.1"/>
    <property type="molecule type" value="Genomic_DNA"/>
</dbReference>
<keyword evidence="2" id="KW-0472">Membrane</keyword>
<dbReference type="Gene3D" id="2.60.40.1260">
    <property type="entry name" value="Lamin Tail domain"/>
    <property type="match status" value="2"/>
</dbReference>
<dbReference type="InterPro" id="IPR001322">
    <property type="entry name" value="Lamin_tail_dom"/>
</dbReference>
<dbReference type="SUPFAM" id="SSF49299">
    <property type="entry name" value="PKD domain"/>
    <property type="match status" value="1"/>
</dbReference>
<dbReference type="Pfam" id="PF00932">
    <property type="entry name" value="LTD"/>
    <property type="match status" value="2"/>
</dbReference>
<dbReference type="PROSITE" id="PS51841">
    <property type="entry name" value="LTD"/>
    <property type="match status" value="2"/>
</dbReference>
<feature type="domain" description="PKD" evidence="4">
    <location>
        <begin position="245"/>
        <end position="278"/>
    </location>
</feature>
<feature type="chain" id="PRO_5009582995" description="PKD domain-containing protein" evidence="3">
    <location>
        <begin position="20"/>
        <end position="514"/>
    </location>
</feature>